<dbReference type="InterPro" id="IPR029063">
    <property type="entry name" value="SAM-dependent_MTases_sf"/>
</dbReference>
<proteinExistence type="predicted"/>
<dbReference type="GO" id="GO:0070475">
    <property type="term" value="P:rRNA base methylation"/>
    <property type="evidence" value="ECO:0007669"/>
    <property type="project" value="TreeGrafter"/>
</dbReference>
<dbReference type="EMBL" id="UINC01086462">
    <property type="protein sequence ID" value="SVC34945.1"/>
    <property type="molecule type" value="Genomic_DNA"/>
</dbReference>
<gene>
    <name evidence="1" type="ORF">METZ01_LOCUS287799</name>
</gene>
<dbReference type="PANTHER" id="PTHR11265">
    <property type="entry name" value="S-ADENOSYL-METHYLTRANSFERASE MRAW"/>
    <property type="match status" value="1"/>
</dbReference>
<protein>
    <recommendedName>
        <fullName evidence="2">16S rRNA (Cytosine(1402)-N(4))-methyltransferase</fullName>
    </recommendedName>
</protein>
<sequence>MKRFHEPVLGGRVLEFLNPTGSGLYLDGTVGGGGHTRQILERCPECCVLAVDRDAEAIAEARVSLAEFDGRVEFLHRRFDRA</sequence>
<organism evidence="1">
    <name type="scientific">marine metagenome</name>
    <dbReference type="NCBI Taxonomy" id="408172"/>
    <lineage>
        <taxon>unclassified sequences</taxon>
        <taxon>metagenomes</taxon>
        <taxon>ecological metagenomes</taxon>
    </lineage>
</organism>
<feature type="non-terminal residue" evidence="1">
    <location>
        <position position="82"/>
    </location>
</feature>
<evidence type="ECO:0008006" key="2">
    <source>
        <dbReference type="Google" id="ProtNLM"/>
    </source>
</evidence>
<accession>A0A382LGF6</accession>
<dbReference type="Pfam" id="PF01795">
    <property type="entry name" value="Methyltransf_5"/>
    <property type="match status" value="1"/>
</dbReference>
<dbReference type="GO" id="GO:0071424">
    <property type="term" value="F:rRNA (cytosine-N4-)-methyltransferase activity"/>
    <property type="evidence" value="ECO:0007669"/>
    <property type="project" value="TreeGrafter"/>
</dbReference>
<evidence type="ECO:0000313" key="1">
    <source>
        <dbReference type="EMBL" id="SVC34945.1"/>
    </source>
</evidence>
<dbReference type="PANTHER" id="PTHR11265:SF0">
    <property type="entry name" value="12S RRNA N4-METHYLCYTIDINE METHYLTRANSFERASE"/>
    <property type="match status" value="1"/>
</dbReference>
<dbReference type="SUPFAM" id="SSF53335">
    <property type="entry name" value="S-adenosyl-L-methionine-dependent methyltransferases"/>
    <property type="match status" value="1"/>
</dbReference>
<dbReference type="InterPro" id="IPR002903">
    <property type="entry name" value="RsmH"/>
</dbReference>
<reference evidence="1" key="1">
    <citation type="submission" date="2018-05" db="EMBL/GenBank/DDBJ databases">
        <authorList>
            <person name="Lanie J.A."/>
            <person name="Ng W.-L."/>
            <person name="Kazmierczak K.M."/>
            <person name="Andrzejewski T.M."/>
            <person name="Davidsen T.M."/>
            <person name="Wayne K.J."/>
            <person name="Tettelin H."/>
            <person name="Glass J.I."/>
            <person name="Rusch D."/>
            <person name="Podicherti R."/>
            <person name="Tsui H.-C.T."/>
            <person name="Winkler M.E."/>
        </authorList>
    </citation>
    <scope>NUCLEOTIDE SEQUENCE</scope>
</reference>
<dbReference type="AlphaFoldDB" id="A0A382LGF6"/>
<dbReference type="Gene3D" id="3.40.50.150">
    <property type="entry name" value="Vaccinia Virus protein VP39"/>
    <property type="match status" value="1"/>
</dbReference>
<name>A0A382LGF6_9ZZZZ</name>